<dbReference type="GO" id="GO:0016020">
    <property type="term" value="C:membrane"/>
    <property type="evidence" value="ECO:0007669"/>
    <property type="project" value="TreeGrafter"/>
</dbReference>
<dbReference type="SUPFAM" id="SSF53474">
    <property type="entry name" value="alpha/beta-Hydrolases"/>
    <property type="match status" value="1"/>
</dbReference>
<accession>A0A162Y5N3</accession>
<gene>
    <name evidence="2" type="ORF">ST47_g9094</name>
</gene>
<keyword evidence="3" id="KW-1185">Reference proteome</keyword>
<dbReference type="STRING" id="5454.A0A162Y5N3"/>
<evidence type="ECO:0000313" key="2">
    <source>
        <dbReference type="EMBL" id="KZM19839.1"/>
    </source>
</evidence>
<evidence type="ECO:0000313" key="3">
    <source>
        <dbReference type="Proteomes" id="UP000076837"/>
    </source>
</evidence>
<dbReference type="InterPro" id="IPR029058">
    <property type="entry name" value="AB_hydrolase_fold"/>
</dbReference>
<dbReference type="InterPro" id="IPR050266">
    <property type="entry name" value="AB_hydrolase_sf"/>
</dbReference>
<proteinExistence type="predicted"/>
<organism evidence="2 3">
    <name type="scientific">Didymella rabiei</name>
    <name type="common">Chickpea ascochyta blight fungus</name>
    <name type="synonym">Mycosphaerella rabiei</name>
    <dbReference type="NCBI Taxonomy" id="5454"/>
    <lineage>
        <taxon>Eukaryota</taxon>
        <taxon>Fungi</taxon>
        <taxon>Dikarya</taxon>
        <taxon>Ascomycota</taxon>
        <taxon>Pezizomycotina</taxon>
        <taxon>Dothideomycetes</taxon>
        <taxon>Pleosporomycetidae</taxon>
        <taxon>Pleosporales</taxon>
        <taxon>Pleosporineae</taxon>
        <taxon>Didymellaceae</taxon>
        <taxon>Ascochyta</taxon>
    </lineage>
</organism>
<feature type="domain" description="AB hydrolase-1" evidence="1">
    <location>
        <begin position="137"/>
        <end position="372"/>
    </location>
</feature>
<dbReference type="EMBL" id="JYNV01000290">
    <property type="protein sequence ID" value="KZM19839.1"/>
    <property type="molecule type" value="Genomic_DNA"/>
</dbReference>
<protein>
    <recommendedName>
        <fullName evidence="1">AB hydrolase-1 domain-containing protein</fullName>
    </recommendedName>
</protein>
<name>A0A162Y5N3_DIDRA</name>
<evidence type="ECO:0000259" key="1">
    <source>
        <dbReference type="Pfam" id="PF00561"/>
    </source>
</evidence>
<dbReference type="Gene3D" id="3.40.50.1820">
    <property type="entry name" value="alpha/beta hydrolase"/>
    <property type="match status" value="1"/>
</dbReference>
<dbReference type="PANTHER" id="PTHR43798:SF33">
    <property type="entry name" value="HYDROLASE, PUTATIVE (AFU_ORTHOLOGUE AFUA_2G14860)-RELATED"/>
    <property type="match status" value="1"/>
</dbReference>
<dbReference type="AlphaFoldDB" id="A0A162Y5N3"/>
<dbReference type="Proteomes" id="UP000076837">
    <property type="component" value="Unassembled WGS sequence"/>
</dbReference>
<dbReference type="InterPro" id="IPR000073">
    <property type="entry name" value="AB_hydrolase_1"/>
</dbReference>
<dbReference type="PANTHER" id="PTHR43798">
    <property type="entry name" value="MONOACYLGLYCEROL LIPASE"/>
    <property type="match status" value="1"/>
</dbReference>
<dbReference type="Pfam" id="PF00561">
    <property type="entry name" value="Abhydrolase_1"/>
    <property type="match status" value="1"/>
</dbReference>
<reference evidence="2 3" key="1">
    <citation type="journal article" date="2016" name="Sci. Rep.">
        <title>Draft genome sequencing and secretome analysis of fungal phytopathogen Ascochyta rabiei provides insight into the necrotrophic effector repertoire.</title>
        <authorList>
            <person name="Verma S."/>
            <person name="Gazara R.K."/>
            <person name="Nizam S."/>
            <person name="Parween S."/>
            <person name="Chattopadhyay D."/>
            <person name="Verma P.K."/>
        </authorList>
    </citation>
    <scope>NUCLEOTIDE SEQUENCE [LARGE SCALE GENOMIC DNA]</scope>
    <source>
        <strain evidence="2 3">ArDII</strain>
    </source>
</reference>
<sequence>MASALNSIMTSRLSRFRFSAPHLCIIAGASLGGLLLLRHVSSSVRTDRVKTILSPRETVLPKLSTKEIEALAYPLDALPGARDVDSPFGSTRVYEWGPEDGEKILLIHGISTPSIALADLAYLFSRGYSSGPSPRTHRYDSSLYTSQIHICLLSSPVHWSTFTLIGYSLGGALAADFTSYFPHLIKSLVLIAPGGLIRRSHTTWKSRLLYSTSGLLPESWIEHLVAKRLYTGPEEARSIEPEPDTVDNAEMKRASRGDAVYASSHHALLPACPHSTVGAVVDWQIAHHEGFVPAFISSIRYAPVHGEHERWRALGRNIDDGVGELKKVHVVLGETDPIIVKEELMEDARECVGEDNVEFKIVHGAGHEVAVERADEILTVVGRALEKCCVCQDEGVSDSSDTRNRLALLGVIVAYLGTKTRAHYNDVFPVEVEDTPPSLRQDRRRNCFAVPAFFDFLWHWGPL</sequence>
<comment type="caution">
    <text evidence="2">The sequence shown here is derived from an EMBL/GenBank/DDBJ whole genome shotgun (WGS) entry which is preliminary data.</text>
</comment>